<sequence length="150" mass="17276">MSEKKIQKMYTDNGFGFPIQIVNAPLIKVRGTWSLDLNFEKYERAVLKALAHKPSRLTGYEIKFIRNHFELNLKSFGERFGNVAHSAVIKWEKFADEPTNMNWACEKDIRLFIINEIKPSVLGKLYSDLEKIASGRSSKIKIKVEEIKAA</sequence>
<proteinExistence type="predicted"/>
<organism evidence="1 2">
    <name type="scientific">Halobacteriovorax marinus</name>
    <dbReference type="NCBI Taxonomy" id="97084"/>
    <lineage>
        <taxon>Bacteria</taxon>
        <taxon>Pseudomonadati</taxon>
        <taxon>Bdellovibrionota</taxon>
        <taxon>Bacteriovoracia</taxon>
        <taxon>Bacteriovoracales</taxon>
        <taxon>Halobacteriovoraceae</taxon>
        <taxon>Halobacteriovorax</taxon>
    </lineage>
</organism>
<evidence type="ECO:0000313" key="1">
    <source>
        <dbReference type="EMBL" id="OUR94189.1"/>
    </source>
</evidence>
<name>A0A1Y5F797_9BACT</name>
<dbReference type="AlphaFoldDB" id="A0A1Y5F797"/>
<comment type="caution">
    <text evidence="1">The sequence shown here is derived from an EMBL/GenBank/DDBJ whole genome shotgun (WGS) entry which is preliminary data.</text>
</comment>
<protein>
    <submittedName>
        <fullName evidence="1">Uncharacterized protein</fullName>
    </submittedName>
</protein>
<evidence type="ECO:0000313" key="2">
    <source>
        <dbReference type="Proteomes" id="UP000196531"/>
    </source>
</evidence>
<dbReference type="EMBL" id="MAAO01000011">
    <property type="protein sequence ID" value="OUR94189.1"/>
    <property type="molecule type" value="Genomic_DNA"/>
</dbReference>
<reference evidence="2" key="1">
    <citation type="journal article" date="2017" name="Proc. Natl. Acad. Sci. U.S.A.">
        <title>Simulation of Deepwater Horizon oil plume reveals substrate specialization within a complex community of hydrocarbon-degraders.</title>
        <authorList>
            <person name="Hu P."/>
            <person name="Dubinsky E.A."/>
            <person name="Probst A.J."/>
            <person name="Wang J."/>
            <person name="Sieber C.M.K."/>
            <person name="Tom L.M."/>
            <person name="Gardinali P."/>
            <person name="Banfield J.F."/>
            <person name="Atlas R.M."/>
            <person name="Andersen G.L."/>
        </authorList>
    </citation>
    <scope>NUCLEOTIDE SEQUENCE [LARGE SCALE GENOMIC DNA]</scope>
</reference>
<dbReference type="Proteomes" id="UP000196531">
    <property type="component" value="Unassembled WGS sequence"/>
</dbReference>
<gene>
    <name evidence="1" type="ORF">A9Q84_17965</name>
</gene>
<accession>A0A1Y5F797</accession>